<evidence type="ECO:0000313" key="10">
    <source>
        <dbReference type="EMBL" id="GGA84679.1"/>
    </source>
</evidence>
<dbReference type="PANTHER" id="PTHR32089">
    <property type="entry name" value="METHYL-ACCEPTING CHEMOTAXIS PROTEIN MCPB"/>
    <property type="match status" value="1"/>
</dbReference>
<evidence type="ECO:0000256" key="1">
    <source>
        <dbReference type="ARBA" id="ARBA00004141"/>
    </source>
</evidence>
<evidence type="ECO:0000256" key="4">
    <source>
        <dbReference type="ARBA" id="ARBA00023136"/>
    </source>
</evidence>
<keyword evidence="5 7" id="KW-0807">Transducer</keyword>
<dbReference type="SMART" id="SM00304">
    <property type="entry name" value="HAMP"/>
    <property type="match status" value="1"/>
</dbReference>
<keyword evidence="2" id="KW-0812">Transmembrane</keyword>
<organism evidence="10 11">
    <name type="scientific">Neiella marina</name>
    <dbReference type="NCBI Taxonomy" id="508461"/>
    <lineage>
        <taxon>Bacteria</taxon>
        <taxon>Pseudomonadati</taxon>
        <taxon>Pseudomonadota</taxon>
        <taxon>Gammaproteobacteria</taxon>
        <taxon>Alteromonadales</taxon>
        <taxon>Echinimonadaceae</taxon>
        <taxon>Neiella</taxon>
    </lineage>
</organism>
<dbReference type="PANTHER" id="PTHR32089:SF119">
    <property type="entry name" value="METHYL-ACCEPTING CHEMOTAXIS PROTEIN CTPL"/>
    <property type="match status" value="1"/>
</dbReference>
<evidence type="ECO:0000256" key="7">
    <source>
        <dbReference type="PROSITE-ProRule" id="PRU00284"/>
    </source>
</evidence>
<reference evidence="11" key="1">
    <citation type="journal article" date="2019" name="Int. J. Syst. Evol. Microbiol.">
        <title>The Global Catalogue of Microorganisms (GCM) 10K type strain sequencing project: providing services to taxonomists for standard genome sequencing and annotation.</title>
        <authorList>
            <consortium name="The Broad Institute Genomics Platform"/>
            <consortium name="The Broad Institute Genome Sequencing Center for Infectious Disease"/>
            <person name="Wu L."/>
            <person name="Ma J."/>
        </authorList>
    </citation>
    <scope>NUCLEOTIDE SEQUENCE [LARGE SCALE GENOMIC DNA]</scope>
    <source>
        <strain evidence="11">CGMCC 1.10130</strain>
    </source>
</reference>
<dbReference type="GO" id="GO:0016020">
    <property type="term" value="C:membrane"/>
    <property type="evidence" value="ECO:0007669"/>
    <property type="project" value="UniProtKB-SubCell"/>
</dbReference>
<evidence type="ECO:0000256" key="6">
    <source>
        <dbReference type="ARBA" id="ARBA00029447"/>
    </source>
</evidence>
<feature type="domain" description="HAMP" evidence="9">
    <location>
        <begin position="352"/>
        <end position="405"/>
    </location>
</feature>
<dbReference type="PROSITE" id="PS50111">
    <property type="entry name" value="CHEMOTAXIS_TRANSDUC_2"/>
    <property type="match status" value="1"/>
</dbReference>
<evidence type="ECO:0008006" key="12">
    <source>
        <dbReference type="Google" id="ProtNLM"/>
    </source>
</evidence>
<dbReference type="GO" id="GO:0006935">
    <property type="term" value="P:chemotaxis"/>
    <property type="evidence" value="ECO:0007669"/>
    <property type="project" value="UniProtKB-ARBA"/>
</dbReference>
<dbReference type="GO" id="GO:0007165">
    <property type="term" value="P:signal transduction"/>
    <property type="evidence" value="ECO:0007669"/>
    <property type="project" value="UniProtKB-KW"/>
</dbReference>
<dbReference type="InterPro" id="IPR004089">
    <property type="entry name" value="MCPsignal_dom"/>
</dbReference>
<sequence length="683" mass="76199">MRHFRSLRIQTRIILLILLPLLAIAGLSLQSVFESREQISKLQQLNTALDYADVAYPFITASLQESYYTRIYLDSRGNDINMAKQQMLSKRRQTEQHQRAFLQFINNHLETLRSYQALMNDIEIFLPLVDRMQYVRQAADQKLHKSSAYKDKVGGDIHTMYFFNEMVRKVADSMNQVAVIATQQEQVSRIANAYTNLIAMNVEATFHNSMIGLARDNAMDIYIFGEIMSGYQKYNKAYVRFFNFATAKSAGVLTAMMNSANQKRWDDVALKARSNVYQTQNKPLIIDADVDLERLSQTQFDAFDDAISQVVSELIETKDRLIDDAESTAIQAILLGLGILVLVIFLSTVIAKSITQPLSGLVKVFRQVAQDKNMTVALDTSGKDELSELSQVFADLLGRLRQALMNVQEEANSIHDTSDSMAVLMDESVGLSEHQFKATESISVAINEMSSTITEVATMASHSSEAVERAHQSSVTSFENAQASREIMDSLTVELGNTQEVMMRLVKETEAITDVATMIQGIAEQTNLLALNAAIEAARAGEQGRGFAVVADEVRSLAYRTQESTETIRSQIEKLQAESKSVTANMSALQEENTRAVTIVESNSTALESMKAELDQIMAQSIQIATATEEQTSVAEEINERVTSLSDDSRGIQGKTEGTTRSTQRLQQTASMLHQHISEFQLQ</sequence>
<name>A0A8J2U7L2_9GAMM</name>
<dbReference type="FunFam" id="1.10.287.950:FF:000001">
    <property type="entry name" value="Methyl-accepting chemotaxis sensory transducer"/>
    <property type="match status" value="1"/>
</dbReference>
<dbReference type="Proteomes" id="UP000619743">
    <property type="component" value="Unassembled WGS sequence"/>
</dbReference>
<dbReference type="Pfam" id="PF00672">
    <property type="entry name" value="HAMP"/>
    <property type="match status" value="1"/>
</dbReference>
<dbReference type="InterPro" id="IPR003660">
    <property type="entry name" value="HAMP_dom"/>
</dbReference>
<keyword evidence="11" id="KW-1185">Reference proteome</keyword>
<dbReference type="PROSITE" id="PS50885">
    <property type="entry name" value="HAMP"/>
    <property type="match status" value="1"/>
</dbReference>
<feature type="domain" description="Methyl-accepting transducer" evidence="8">
    <location>
        <begin position="410"/>
        <end position="646"/>
    </location>
</feature>
<dbReference type="EMBL" id="BMDX01000017">
    <property type="protein sequence ID" value="GGA84679.1"/>
    <property type="molecule type" value="Genomic_DNA"/>
</dbReference>
<evidence type="ECO:0000256" key="5">
    <source>
        <dbReference type="ARBA" id="ARBA00023224"/>
    </source>
</evidence>
<accession>A0A8J2U7L2</accession>
<keyword evidence="4" id="KW-0472">Membrane</keyword>
<dbReference type="Pfam" id="PF00015">
    <property type="entry name" value="MCPsignal"/>
    <property type="match status" value="1"/>
</dbReference>
<evidence type="ECO:0000313" key="11">
    <source>
        <dbReference type="Proteomes" id="UP000619743"/>
    </source>
</evidence>
<evidence type="ECO:0000256" key="3">
    <source>
        <dbReference type="ARBA" id="ARBA00022989"/>
    </source>
</evidence>
<evidence type="ECO:0000259" key="8">
    <source>
        <dbReference type="PROSITE" id="PS50111"/>
    </source>
</evidence>
<evidence type="ECO:0000259" key="9">
    <source>
        <dbReference type="PROSITE" id="PS50885"/>
    </source>
</evidence>
<comment type="similarity">
    <text evidence="6">Belongs to the methyl-accepting chemotaxis (MCP) protein family.</text>
</comment>
<comment type="caution">
    <text evidence="10">The sequence shown here is derived from an EMBL/GenBank/DDBJ whole genome shotgun (WGS) entry which is preliminary data.</text>
</comment>
<protein>
    <recommendedName>
        <fullName evidence="12">Methyl-accepting chemotaxis protein</fullName>
    </recommendedName>
</protein>
<dbReference type="SMART" id="SM00283">
    <property type="entry name" value="MA"/>
    <property type="match status" value="1"/>
</dbReference>
<gene>
    <name evidence="10" type="ORF">GCM10011369_28390</name>
</gene>
<evidence type="ECO:0000256" key="2">
    <source>
        <dbReference type="ARBA" id="ARBA00022692"/>
    </source>
</evidence>
<keyword evidence="3" id="KW-1133">Transmembrane helix</keyword>
<dbReference type="CDD" id="cd11386">
    <property type="entry name" value="MCP_signal"/>
    <property type="match status" value="1"/>
</dbReference>
<dbReference type="AlphaFoldDB" id="A0A8J2U7L2"/>
<comment type="subcellular location">
    <subcellularLocation>
        <location evidence="1">Membrane</location>
        <topology evidence="1">Multi-pass membrane protein</topology>
    </subcellularLocation>
</comment>
<dbReference type="Gene3D" id="1.10.287.950">
    <property type="entry name" value="Methyl-accepting chemotaxis protein"/>
    <property type="match status" value="1"/>
</dbReference>
<proteinExistence type="inferred from homology"/>
<dbReference type="SUPFAM" id="SSF58104">
    <property type="entry name" value="Methyl-accepting chemotaxis protein (MCP) signaling domain"/>
    <property type="match status" value="1"/>
</dbReference>